<name>A0A091JR50_EGRGA</name>
<feature type="coiled-coil region" evidence="10">
    <location>
        <begin position="150"/>
        <end position="259"/>
    </location>
</feature>
<dbReference type="InterPro" id="IPR032777">
    <property type="entry name" value="DUF4515"/>
</dbReference>
<reference evidence="12 13" key="1">
    <citation type="submission" date="2014-04" db="EMBL/GenBank/DDBJ databases">
        <title>Genome evolution of avian class.</title>
        <authorList>
            <person name="Zhang G."/>
            <person name="Li C."/>
        </authorList>
    </citation>
    <scope>NUCLEOTIDE SEQUENCE [LARGE SCALE GENOMIC DNA]</scope>
    <source>
        <strain evidence="12">BGI_Z169</strain>
    </source>
</reference>
<evidence type="ECO:0000256" key="4">
    <source>
        <dbReference type="ARBA" id="ARBA00022490"/>
    </source>
</evidence>
<evidence type="ECO:0000256" key="7">
    <source>
        <dbReference type="ARBA" id="ARBA00023212"/>
    </source>
</evidence>
<keyword evidence="7" id="KW-0206">Cytoskeleton</keyword>
<keyword evidence="8" id="KW-0966">Cell projection</keyword>
<evidence type="ECO:0000259" key="11">
    <source>
        <dbReference type="Pfam" id="PF14988"/>
    </source>
</evidence>
<dbReference type="STRING" id="188379.A0A091JR50"/>
<evidence type="ECO:0000256" key="6">
    <source>
        <dbReference type="ARBA" id="ARBA00023069"/>
    </source>
</evidence>
<keyword evidence="4" id="KW-0963">Cytoplasm</keyword>
<evidence type="ECO:0000313" key="12">
    <source>
        <dbReference type="EMBL" id="KFP22423.1"/>
    </source>
</evidence>
<dbReference type="AlphaFoldDB" id="A0A091JR50"/>
<organism evidence="12 13">
    <name type="scientific">Egretta garzetta</name>
    <name type="common">Little egret</name>
    <dbReference type="NCBI Taxonomy" id="188379"/>
    <lineage>
        <taxon>Eukaryota</taxon>
        <taxon>Metazoa</taxon>
        <taxon>Chordata</taxon>
        <taxon>Craniata</taxon>
        <taxon>Vertebrata</taxon>
        <taxon>Euteleostomi</taxon>
        <taxon>Archelosauria</taxon>
        <taxon>Archosauria</taxon>
        <taxon>Dinosauria</taxon>
        <taxon>Saurischia</taxon>
        <taxon>Theropoda</taxon>
        <taxon>Coelurosauria</taxon>
        <taxon>Aves</taxon>
        <taxon>Neognathae</taxon>
        <taxon>Neoaves</taxon>
        <taxon>Aequornithes</taxon>
        <taxon>Pelecaniformes</taxon>
        <taxon>Ardeidae</taxon>
        <taxon>Egretta</taxon>
    </lineage>
</organism>
<dbReference type="PANTHER" id="PTHR14845">
    <property type="entry name" value="COILED-COIL DOMAIN-CONTAINING 166"/>
    <property type="match status" value="1"/>
</dbReference>
<feature type="non-terminal residue" evidence="12">
    <location>
        <position position="365"/>
    </location>
</feature>
<proteinExistence type="inferred from homology"/>
<dbReference type="Pfam" id="PF14988">
    <property type="entry name" value="DUF4515"/>
    <property type="match status" value="1"/>
</dbReference>
<keyword evidence="5 10" id="KW-0175">Coiled coil</keyword>
<evidence type="ECO:0000256" key="1">
    <source>
        <dbReference type="ARBA" id="ARBA00004120"/>
    </source>
</evidence>
<feature type="domain" description="DUF4515" evidence="11">
    <location>
        <begin position="2"/>
        <end position="176"/>
    </location>
</feature>
<gene>
    <name evidence="12" type="ORF">Z169_15357</name>
</gene>
<keyword evidence="6" id="KW-0969">Cilium</keyword>
<comment type="similarity">
    <text evidence="2">Belongs to the BBOF1 family.</text>
</comment>
<dbReference type="PANTHER" id="PTHR14845:SF5">
    <property type="entry name" value="BASAL BODY-ORIENTATION FACTOR 1"/>
    <property type="match status" value="1"/>
</dbReference>
<evidence type="ECO:0000313" key="13">
    <source>
        <dbReference type="Proteomes" id="UP000053119"/>
    </source>
</evidence>
<protein>
    <recommendedName>
        <fullName evidence="3">Basal body-orientation factor 1</fullName>
    </recommendedName>
    <alternativeName>
        <fullName evidence="9">Coiled-coil domain-containing protein 176</fullName>
    </alternativeName>
</protein>
<accession>A0A091JR50</accession>
<feature type="non-terminal residue" evidence="12">
    <location>
        <position position="1"/>
    </location>
</feature>
<dbReference type="Proteomes" id="UP000053119">
    <property type="component" value="Unassembled WGS sequence"/>
</dbReference>
<evidence type="ECO:0000256" key="2">
    <source>
        <dbReference type="ARBA" id="ARBA00007508"/>
    </source>
</evidence>
<dbReference type="EMBL" id="KK502300">
    <property type="protein sequence ID" value="KFP22423.1"/>
    <property type="molecule type" value="Genomic_DNA"/>
</dbReference>
<evidence type="ECO:0000256" key="5">
    <source>
        <dbReference type="ARBA" id="ARBA00023054"/>
    </source>
</evidence>
<evidence type="ECO:0000256" key="3">
    <source>
        <dbReference type="ARBA" id="ARBA00015392"/>
    </source>
</evidence>
<sequence>SQTKKLTQKLIDMKQQTQEEKKKLADYYAQQIKELEEEFQKKVEEIGQIQLELILIKEFHREKAAMEKELEDLKESMEISDRRHQEVVMRLERRFLEEKKKMEEDVEKKQMIMVETAQHEAVLQLNSTGKEMFKENVSLHSAFAYQLKETMELQKIKQKLEEDKALLLQEKEINECSIRKKILQINRQKTQIGDLQRKVEKLEMALHHMTRQSVRETRKTQLVENQASMVEIKKLQQLLEMKDREMNRVKKLARNILNERTEVERFFLDALEHVKQEIISSRKHYKKKAQIAYYRKMMEACAGKEEFPQIKTFKSNINSTNSVYRDLEEAEKCYWEKIQFEKVDISELTWEQKERVLRLLFAKMN</sequence>
<evidence type="ECO:0000256" key="8">
    <source>
        <dbReference type="ARBA" id="ARBA00023273"/>
    </source>
</evidence>
<evidence type="ECO:0000256" key="9">
    <source>
        <dbReference type="ARBA" id="ARBA00031573"/>
    </source>
</evidence>
<comment type="subcellular location">
    <subcellularLocation>
        <location evidence="1">Cytoplasm</location>
        <location evidence="1">Cytoskeleton</location>
        <location evidence="1">Cilium basal body</location>
    </subcellularLocation>
</comment>
<feature type="coiled-coil region" evidence="10">
    <location>
        <begin position="18"/>
        <end position="83"/>
    </location>
</feature>
<evidence type="ECO:0000256" key="10">
    <source>
        <dbReference type="SAM" id="Coils"/>
    </source>
</evidence>
<keyword evidence="13" id="KW-1185">Reference proteome</keyword>